<dbReference type="SUPFAM" id="SSF55073">
    <property type="entry name" value="Nucleotide cyclase"/>
    <property type="match status" value="1"/>
</dbReference>
<dbReference type="InterPro" id="IPR029787">
    <property type="entry name" value="Nucleotide_cyclase"/>
</dbReference>
<dbReference type="PROSITE" id="PS50887">
    <property type="entry name" value="GGDEF"/>
    <property type="match status" value="1"/>
</dbReference>
<dbReference type="GO" id="GO:1902201">
    <property type="term" value="P:negative regulation of bacterial-type flagellum-dependent cell motility"/>
    <property type="evidence" value="ECO:0007669"/>
    <property type="project" value="TreeGrafter"/>
</dbReference>
<evidence type="ECO:0000313" key="4">
    <source>
        <dbReference type="EMBL" id="MBA5763782.1"/>
    </source>
</evidence>
<dbReference type="InterPro" id="IPR050469">
    <property type="entry name" value="Diguanylate_Cyclase"/>
</dbReference>
<evidence type="ECO:0000256" key="2">
    <source>
        <dbReference type="SAM" id="Phobius"/>
    </source>
</evidence>
<sequence length="371" mass="42602">MTKKNNNDLVTHLFNRSKALLIVLSVVLIAANFYVLSETRKLTSAFSEQQNQATWSLFQLTKEFSSLVAITPLALTDEKFKRRTELAYELTWSRFDLLLNAKEADSFMQIEGAREFFSHLFTRFNQLEPLVFELKEEHHVTNLNKQLTIIYKEMLGYVNHNFRIKNPLYQKQMQQAQLLDHTQIALMLLLFLCAALVGYVLHIESNTNKRLATTDYLTQIPNRLAMMQDVQQCIEQNMPFTLCLLDLNGFKQINDRFGHPAGDKALQTLAQRFSNSQNSALFASYRIGGDEFALVLLQQSSDQMEHALNCALDCFAEEVEIINDFRYALSASVGLASFPSQANCYSDLIKIADKNMYQMKFATRTAHTRQT</sequence>
<dbReference type="InterPro" id="IPR043128">
    <property type="entry name" value="Rev_trsase/Diguanyl_cyclase"/>
</dbReference>
<dbReference type="PANTHER" id="PTHR45138">
    <property type="entry name" value="REGULATORY COMPONENTS OF SENSORY TRANSDUCTION SYSTEM"/>
    <property type="match status" value="1"/>
</dbReference>
<keyword evidence="2" id="KW-1133">Transmembrane helix</keyword>
<dbReference type="CDD" id="cd01949">
    <property type="entry name" value="GGDEF"/>
    <property type="match status" value="1"/>
</dbReference>
<dbReference type="RefSeq" id="WP_182109792.1">
    <property type="nucleotide sequence ID" value="NZ_JACFYF010000011.1"/>
</dbReference>
<accession>A0A7W2FT73</accession>
<dbReference type="PANTHER" id="PTHR45138:SF6">
    <property type="entry name" value="DIGUANYLATE CYCLASE DGCN"/>
    <property type="match status" value="1"/>
</dbReference>
<proteinExistence type="predicted"/>
<comment type="caution">
    <text evidence="4">The sequence shown here is derived from an EMBL/GenBank/DDBJ whole genome shotgun (WGS) entry which is preliminary data.</text>
</comment>
<dbReference type="EC" id="2.7.7.65" evidence="1"/>
<keyword evidence="5" id="KW-1185">Reference proteome</keyword>
<keyword evidence="2" id="KW-0812">Transmembrane</keyword>
<dbReference type="GO" id="GO:0005886">
    <property type="term" value="C:plasma membrane"/>
    <property type="evidence" value="ECO:0007669"/>
    <property type="project" value="TreeGrafter"/>
</dbReference>
<dbReference type="NCBIfam" id="TIGR00254">
    <property type="entry name" value="GGDEF"/>
    <property type="match status" value="1"/>
</dbReference>
<dbReference type="GO" id="GO:0052621">
    <property type="term" value="F:diguanylate cyclase activity"/>
    <property type="evidence" value="ECO:0007669"/>
    <property type="project" value="UniProtKB-EC"/>
</dbReference>
<evidence type="ECO:0000256" key="1">
    <source>
        <dbReference type="ARBA" id="ARBA00012528"/>
    </source>
</evidence>
<keyword evidence="2" id="KW-0472">Membrane</keyword>
<dbReference type="AlphaFoldDB" id="A0A7W2FT73"/>
<feature type="domain" description="GGDEF" evidence="3">
    <location>
        <begin position="238"/>
        <end position="371"/>
    </location>
</feature>
<dbReference type="Proteomes" id="UP000571701">
    <property type="component" value="Unassembled WGS sequence"/>
</dbReference>
<dbReference type="Pfam" id="PF00990">
    <property type="entry name" value="GGDEF"/>
    <property type="match status" value="1"/>
</dbReference>
<organism evidence="4 5">
    <name type="scientific">Vibrio marinisediminis</name>
    <dbReference type="NCBI Taxonomy" id="2758441"/>
    <lineage>
        <taxon>Bacteria</taxon>
        <taxon>Pseudomonadati</taxon>
        <taxon>Pseudomonadota</taxon>
        <taxon>Gammaproteobacteria</taxon>
        <taxon>Vibrionales</taxon>
        <taxon>Vibrionaceae</taxon>
        <taxon>Vibrio</taxon>
    </lineage>
</organism>
<dbReference type="GO" id="GO:0043709">
    <property type="term" value="P:cell adhesion involved in single-species biofilm formation"/>
    <property type="evidence" value="ECO:0007669"/>
    <property type="project" value="TreeGrafter"/>
</dbReference>
<dbReference type="SMART" id="SM00267">
    <property type="entry name" value="GGDEF"/>
    <property type="match status" value="1"/>
</dbReference>
<reference evidence="4 5" key="1">
    <citation type="submission" date="2020-07" db="EMBL/GenBank/DDBJ databases">
        <title>Vibrio marinisediminis sp. nov., isolated from marine sediment.</title>
        <authorList>
            <person name="Ji X."/>
        </authorList>
    </citation>
    <scope>NUCLEOTIDE SEQUENCE [LARGE SCALE GENOMIC DNA]</scope>
    <source>
        <strain evidence="4 5">404</strain>
    </source>
</reference>
<evidence type="ECO:0000313" key="5">
    <source>
        <dbReference type="Proteomes" id="UP000571701"/>
    </source>
</evidence>
<dbReference type="Gene3D" id="3.30.70.270">
    <property type="match status" value="1"/>
</dbReference>
<feature type="transmembrane region" description="Helical" evidence="2">
    <location>
        <begin position="20"/>
        <end position="37"/>
    </location>
</feature>
<gene>
    <name evidence="4" type="ORF">H2O73_15565</name>
</gene>
<name>A0A7W2FT73_9VIBR</name>
<dbReference type="InterPro" id="IPR000160">
    <property type="entry name" value="GGDEF_dom"/>
</dbReference>
<dbReference type="EMBL" id="JACFYF010000011">
    <property type="protein sequence ID" value="MBA5763782.1"/>
    <property type="molecule type" value="Genomic_DNA"/>
</dbReference>
<protein>
    <recommendedName>
        <fullName evidence="1">diguanylate cyclase</fullName>
        <ecNumber evidence="1">2.7.7.65</ecNumber>
    </recommendedName>
</protein>
<feature type="transmembrane region" description="Helical" evidence="2">
    <location>
        <begin position="184"/>
        <end position="201"/>
    </location>
</feature>
<evidence type="ECO:0000259" key="3">
    <source>
        <dbReference type="PROSITE" id="PS50887"/>
    </source>
</evidence>